<accession>A0ABN3PSP0</accession>
<keyword evidence="1" id="KW-1133">Transmembrane helix</keyword>
<sequence length="189" mass="20899">MATFQGGITAVNTRFHKAALAAFMVIVVAHWAEHVAQAIQIWALGWPVPKARGVLGVPFPWLIKSEWLHYGYALVMLGGLLLLRRGFTGRARTWWNVSLIIQIWHHLEHLLLLLQAVTGSNLAGRPAPTSILQLAFPRVELHLFYNAVVFAPMVVAMILHMRPNAAERAAMDCTCGDARAPRRAAAEVA</sequence>
<feature type="transmembrane region" description="Helical" evidence="1">
    <location>
        <begin position="67"/>
        <end position="83"/>
    </location>
</feature>
<dbReference type="Proteomes" id="UP001501509">
    <property type="component" value="Unassembled WGS sequence"/>
</dbReference>
<organism evidence="2 3">
    <name type="scientific">Actinomadura fulvescens</name>
    <dbReference type="NCBI Taxonomy" id="46160"/>
    <lineage>
        <taxon>Bacteria</taxon>
        <taxon>Bacillati</taxon>
        <taxon>Actinomycetota</taxon>
        <taxon>Actinomycetes</taxon>
        <taxon>Streptosporangiales</taxon>
        <taxon>Thermomonosporaceae</taxon>
        <taxon>Actinomadura</taxon>
    </lineage>
</organism>
<comment type="caution">
    <text evidence="2">The sequence shown here is derived from an EMBL/GenBank/DDBJ whole genome shotgun (WGS) entry which is preliminary data.</text>
</comment>
<name>A0ABN3PSP0_9ACTN</name>
<gene>
    <name evidence="2" type="ORF">GCM10010411_33450</name>
</gene>
<dbReference type="EMBL" id="BAAATD010000004">
    <property type="protein sequence ID" value="GAA2597246.1"/>
    <property type="molecule type" value="Genomic_DNA"/>
</dbReference>
<evidence type="ECO:0000313" key="2">
    <source>
        <dbReference type="EMBL" id="GAA2597246.1"/>
    </source>
</evidence>
<feature type="transmembrane region" description="Helical" evidence="1">
    <location>
        <begin position="143"/>
        <end position="161"/>
    </location>
</feature>
<evidence type="ECO:0000313" key="3">
    <source>
        <dbReference type="Proteomes" id="UP001501509"/>
    </source>
</evidence>
<reference evidence="2 3" key="1">
    <citation type="journal article" date="2019" name="Int. J. Syst. Evol. Microbiol.">
        <title>The Global Catalogue of Microorganisms (GCM) 10K type strain sequencing project: providing services to taxonomists for standard genome sequencing and annotation.</title>
        <authorList>
            <consortium name="The Broad Institute Genomics Platform"/>
            <consortium name="The Broad Institute Genome Sequencing Center for Infectious Disease"/>
            <person name="Wu L."/>
            <person name="Ma J."/>
        </authorList>
    </citation>
    <scope>NUCLEOTIDE SEQUENCE [LARGE SCALE GENOMIC DNA]</scope>
    <source>
        <strain evidence="2 3">JCM 6833</strain>
    </source>
</reference>
<evidence type="ECO:0000256" key="1">
    <source>
        <dbReference type="SAM" id="Phobius"/>
    </source>
</evidence>
<feature type="transmembrane region" description="Helical" evidence="1">
    <location>
        <begin position="103"/>
        <end position="123"/>
    </location>
</feature>
<dbReference type="RefSeq" id="WP_344541855.1">
    <property type="nucleotide sequence ID" value="NZ_BAAATD010000004.1"/>
</dbReference>
<keyword evidence="3" id="KW-1185">Reference proteome</keyword>
<proteinExistence type="predicted"/>
<keyword evidence="1" id="KW-0812">Transmembrane</keyword>
<keyword evidence="1" id="KW-0472">Membrane</keyword>
<protein>
    <submittedName>
        <fullName evidence="2">Uncharacterized protein</fullName>
    </submittedName>
</protein>